<evidence type="ECO:0000259" key="2">
    <source>
        <dbReference type="Pfam" id="PF04542"/>
    </source>
</evidence>
<dbReference type="InterPro" id="IPR013325">
    <property type="entry name" value="RNA_pol_sigma_r2"/>
</dbReference>
<comment type="caution">
    <text evidence="4">The sequence shown here is derived from an EMBL/GenBank/DDBJ whole genome shotgun (WGS) entry which is preliminary data.</text>
</comment>
<comment type="subunit">
    <text evidence="1">Interacts transiently with the RNA polymerase catalytic core formed by RpoA, RpoB, RpoC and RpoZ (2 alpha, 1 beta, 1 beta' and 1 omega subunit) to form the RNA polymerase holoenzyme that can initiate transcription.</text>
</comment>
<dbReference type="Gene3D" id="1.10.1740.10">
    <property type="match status" value="1"/>
</dbReference>
<dbReference type="Pfam" id="PF04542">
    <property type="entry name" value="Sigma70_r2"/>
    <property type="match status" value="1"/>
</dbReference>
<dbReference type="GO" id="GO:0016987">
    <property type="term" value="F:sigma factor activity"/>
    <property type="evidence" value="ECO:0007669"/>
    <property type="project" value="InterPro"/>
</dbReference>
<dbReference type="GO" id="GO:0006352">
    <property type="term" value="P:DNA-templated transcription initiation"/>
    <property type="evidence" value="ECO:0007669"/>
    <property type="project" value="InterPro"/>
</dbReference>
<evidence type="ECO:0000256" key="1">
    <source>
        <dbReference type="ARBA" id="ARBA00011344"/>
    </source>
</evidence>
<dbReference type="PANTHER" id="PTHR30173:SF36">
    <property type="entry name" value="ECF RNA POLYMERASE SIGMA FACTOR SIGJ"/>
    <property type="match status" value="1"/>
</dbReference>
<dbReference type="EMBL" id="CAIT01000009">
    <property type="protein sequence ID" value="CCH55920.1"/>
    <property type="molecule type" value="Genomic_DNA"/>
</dbReference>
<feature type="domain" description="RNA polymerase sigma factor 70 region 4 type 2" evidence="3">
    <location>
        <begin position="118"/>
        <end position="167"/>
    </location>
</feature>
<dbReference type="eggNOG" id="COG1595">
    <property type="taxonomic scope" value="Bacteria"/>
</dbReference>
<proteinExistence type="predicted"/>
<dbReference type="InterPro" id="IPR052704">
    <property type="entry name" value="ECF_Sigma-70_Domain"/>
</dbReference>
<evidence type="ECO:0000259" key="3">
    <source>
        <dbReference type="Pfam" id="PF08281"/>
    </source>
</evidence>
<organism evidence="4 5">
    <name type="scientific">Fibrisoma limi BUZ 3</name>
    <dbReference type="NCBI Taxonomy" id="1185876"/>
    <lineage>
        <taxon>Bacteria</taxon>
        <taxon>Pseudomonadati</taxon>
        <taxon>Bacteroidota</taxon>
        <taxon>Cytophagia</taxon>
        <taxon>Cytophagales</taxon>
        <taxon>Spirosomataceae</taxon>
        <taxon>Fibrisoma</taxon>
    </lineage>
</organism>
<dbReference type="Gene3D" id="1.10.10.10">
    <property type="entry name" value="Winged helix-like DNA-binding domain superfamily/Winged helix DNA-binding domain"/>
    <property type="match status" value="1"/>
</dbReference>
<dbReference type="SUPFAM" id="SSF88659">
    <property type="entry name" value="Sigma3 and sigma4 domains of RNA polymerase sigma factors"/>
    <property type="match status" value="1"/>
</dbReference>
<dbReference type="AlphaFoldDB" id="I2GPU2"/>
<feature type="domain" description="RNA polymerase sigma-70 region 2" evidence="2">
    <location>
        <begin position="22"/>
        <end position="85"/>
    </location>
</feature>
<reference evidence="4 5" key="1">
    <citation type="journal article" date="2012" name="J. Bacteriol.">
        <title>Genome Sequence of the Filamentous Bacterium Fibrisoma limi BUZ 3T.</title>
        <authorList>
            <person name="Filippini M."/>
            <person name="Qi W."/>
            <person name="Jaenicke S."/>
            <person name="Goesmann A."/>
            <person name="Smits T.H."/>
            <person name="Bagheri H.C."/>
        </authorList>
    </citation>
    <scope>NUCLEOTIDE SEQUENCE [LARGE SCALE GENOMIC DNA]</scope>
    <source>
        <strain evidence="5">BUZ 3T</strain>
    </source>
</reference>
<dbReference type="STRING" id="1185876.BN8_05220"/>
<keyword evidence="5" id="KW-1185">Reference proteome</keyword>
<dbReference type="PANTHER" id="PTHR30173">
    <property type="entry name" value="SIGMA 19 FACTOR"/>
    <property type="match status" value="1"/>
</dbReference>
<gene>
    <name evidence="4" type="primary">rpoE7</name>
    <name evidence="4" type="ORF">BN8_05220</name>
</gene>
<dbReference type="InterPro" id="IPR013249">
    <property type="entry name" value="RNA_pol_sigma70_r4_t2"/>
</dbReference>
<dbReference type="SUPFAM" id="SSF88946">
    <property type="entry name" value="Sigma2 domain of RNA polymerase sigma factors"/>
    <property type="match status" value="1"/>
</dbReference>
<dbReference type="InterPro" id="IPR036388">
    <property type="entry name" value="WH-like_DNA-bd_sf"/>
</dbReference>
<dbReference type="Proteomes" id="UP000009309">
    <property type="component" value="Unassembled WGS sequence"/>
</dbReference>
<sequence>MVAKLCTICLYLNTMELQDIVISYQPKLFALAYRMTGEVAVSEDIVQESLTNWVILPHEDVQNPLAYLAKTVINRSLNHLAAVKRQREVYKGTWLPEPVVSQDYRRIDAQIDVSYGFMLLLEKLTPTERAVFLLKESFDVEYAELAELLELTEPNSRQLYHRAKEKLAGAKKRFPINSEQQQALQQAFLMASQTGDINPFVRLLKEDIVVYSDGGGKAKAALNPVVGIHHVTAFLNGLARKSWIIRDWQFVEVNGGVGALLFDKETGALDSILIIDLDGDQISNVYIIRNPDKLPTSY</sequence>
<dbReference type="GO" id="GO:0003677">
    <property type="term" value="F:DNA binding"/>
    <property type="evidence" value="ECO:0007669"/>
    <property type="project" value="InterPro"/>
</dbReference>
<name>I2GPU2_9BACT</name>
<dbReference type="InterPro" id="IPR013324">
    <property type="entry name" value="RNA_pol_sigma_r3/r4-like"/>
</dbReference>
<evidence type="ECO:0000313" key="5">
    <source>
        <dbReference type="Proteomes" id="UP000009309"/>
    </source>
</evidence>
<dbReference type="InterPro" id="IPR032710">
    <property type="entry name" value="NTF2-like_dom_sf"/>
</dbReference>
<evidence type="ECO:0000313" key="4">
    <source>
        <dbReference type="EMBL" id="CCH55920.1"/>
    </source>
</evidence>
<accession>I2GPU2</accession>
<dbReference type="InterPro" id="IPR007627">
    <property type="entry name" value="RNA_pol_sigma70_r2"/>
</dbReference>
<dbReference type="Pfam" id="PF08281">
    <property type="entry name" value="Sigma70_r4_2"/>
    <property type="match status" value="1"/>
</dbReference>
<dbReference type="SUPFAM" id="SSF54427">
    <property type="entry name" value="NTF2-like"/>
    <property type="match status" value="1"/>
</dbReference>
<protein>
    <submittedName>
        <fullName evidence="4">RNA polymerase sigma-70 factor, ECF subfamily</fullName>
    </submittedName>
</protein>